<dbReference type="EMBL" id="SJZI01000011">
    <property type="protein sequence ID" value="TCJ16563.1"/>
    <property type="molecule type" value="Genomic_DNA"/>
</dbReference>
<dbReference type="Proteomes" id="UP000295334">
    <property type="component" value="Unassembled WGS sequence"/>
</dbReference>
<evidence type="ECO:0000256" key="2">
    <source>
        <dbReference type="SAM" id="Phobius"/>
    </source>
</evidence>
<keyword evidence="3" id="KW-0732">Signal</keyword>
<keyword evidence="5" id="KW-1185">Reference proteome</keyword>
<feature type="transmembrane region" description="Helical" evidence="2">
    <location>
        <begin position="120"/>
        <end position="139"/>
    </location>
</feature>
<evidence type="ECO:0000313" key="5">
    <source>
        <dbReference type="Proteomes" id="UP000295334"/>
    </source>
</evidence>
<evidence type="ECO:0000256" key="3">
    <source>
        <dbReference type="SAM" id="SignalP"/>
    </source>
</evidence>
<feature type="region of interest" description="Disordered" evidence="1">
    <location>
        <begin position="32"/>
        <end position="62"/>
    </location>
</feature>
<comment type="caution">
    <text evidence="4">The sequence shown here is derived from an EMBL/GenBank/DDBJ whole genome shotgun (WGS) entry which is preliminary data.</text>
</comment>
<sequence>MRNFWLLALMLALGFSAGAQATDESDTVVVTEAPVSADEQTTTVESEERSDSEENTPKNYLLPVRPEDRAPVAARSVPPAQLDSMRRSKDYWYWNHRNKEERPEGKSWLASLFESGAMRYLFWALIALGCAALLYFFLLSLNVNPFARRVPNADDEGTAADAEADFFSRDYDADVARALAAGDYRSAIRARYLQLLREMAGRNIIQYRHERPNGVYVSQLLGTNYFNPFFRITRTFEYAWYGEMAVTRAAYDYMEQDIDHLKKQFV</sequence>
<keyword evidence="2" id="KW-0812">Transmembrane</keyword>
<keyword evidence="2" id="KW-1133">Transmembrane helix</keyword>
<name>A0A4R1BH75_9BACT</name>
<gene>
    <name evidence="4" type="ORF">EPD60_07405</name>
</gene>
<evidence type="ECO:0000256" key="1">
    <source>
        <dbReference type="SAM" id="MobiDB-lite"/>
    </source>
</evidence>
<dbReference type="RefSeq" id="WP_131448407.1">
    <property type="nucleotide sequence ID" value="NZ_SJZI01000011.1"/>
</dbReference>
<reference evidence="4 5" key="1">
    <citation type="submission" date="2019-03" db="EMBL/GenBank/DDBJ databases">
        <authorList>
            <person name="Kim M.K.M."/>
        </authorList>
    </citation>
    <scope>NUCLEOTIDE SEQUENCE [LARGE SCALE GENOMIC DNA]</scope>
    <source>
        <strain evidence="4 5">17J68-12</strain>
    </source>
</reference>
<dbReference type="AlphaFoldDB" id="A0A4R1BH75"/>
<accession>A0A4R1BH75</accession>
<proteinExistence type="predicted"/>
<feature type="chain" id="PRO_5020892234" evidence="3">
    <location>
        <begin position="22"/>
        <end position="266"/>
    </location>
</feature>
<feature type="signal peptide" evidence="3">
    <location>
        <begin position="1"/>
        <end position="21"/>
    </location>
</feature>
<dbReference type="OrthoDB" id="5491447at2"/>
<organism evidence="4 5">
    <name type="scientific">Flaviaesturariibacter flavus</name>
    <dbReference type="NCBI Taxonomy" id="2502780"/>
    <lineage>
        <taxon>Bacteria</taxon>
        <taxon>Pseudomonadati</taxon>
        <taxon>Bacteroidota</taxon>
        <taxon>Chitinophagia</taxon>
        <taxon>Chitinophagales</taxon>
        <taxon>Chitinophagaceae</taxon>
        <taxon>Flaviaestuariibacter</taxon>
    </lineage>
</organism>
<keyword evidence="2" id="KW-0472">Membrane</keyword>
<protein>
    <submittedName>
        <fullName evidence="4">DUF4129 domain-containing protein</fullName>
    </submittedName>
</protein>
<evidence type="ECO:0000313" key="4">
    <source>
        <dbReference type="EMBL" id="TCJ16563.1"/>
    </source>
</evidence>